<comment type="function">
    <text evidence="2">Involved in fatty acylation of protoxin at internal lysine residues, thereby converting it to the active toxin.</text>
</comment>
<organism evidence="3 4">
    <name type="scientific">Pacificimonas pallii</name>
    <dbReference type="NCBI Taxonomy" id="2827236"/>
    <lineage>
        <taxon>Bacteria</taxon>
        <taxon>Pseudomonadati</taxon>
        <taxon>Pseudomonadota</taxon>
        <taxon>Alphaproteobacteria</taxon>
        <taxon>Sphingomonadales</taxon>
        <taxon>Sphingosinicellaceae</taxon>
        <taxon>Pacificimonas</taxon>
    </lineage>
</organism>
<dbReference type="EC" id="2.3.1.-" evidence="2"/>
<accession>A0ABS6SG73</accession>
<sequence length="170" mass="18606">MKNEKPAASGVTISHLFGEMTWLMSQSPLHRALPIFQLEMLVMAPIMLRQLYIFRDGDKPVGYATWAYCNAAAEAKLEKGLLAPGAAFAADDWKSGDTCWLVDLVAPFANAQNQQREIMIADLISGPLKGIEIKLQHLDPKTGARKTQTIAPDAGEQLKAKLEEAASKIN</sequence>
<keyword evidence="2" id="KW-0204">Cytolysis</keyword>
<keyword evidence="4" id="KW-1185">Reference proteome</keyword>
<gene>
    <name evidence="3" type="ORF">KCG44_11470</name>
</gene>
<keyword evidence="2" id="KW-0963">Cytoplasm</keyword>
<keyword evidence="2" id="KW-0808">Transferase</keyword>
<comment type="similarity">
    <text evidence="1 2">Belongs to the RTX toxin acyltransferase family.</text>
</comment>
<comment type="caution">
    <text evidence="3">The sequence shown here is derived from an EMBL/GenBank/DDBJ whole genome shotgun (WGS) entry which is preliminary data.</text>
</comment>
<evidence type="ECO:0000256" key="2">
    <source>
        <dbReference type="RuleBase" id="RU368102"/>
    </source>
</evidence>
<evidence type="ECO:0000313" key="3">
    <source>
        <dbReference type="EMBL" id="MBV7257404.1"/>
    </source>
</evidence>
<dbReference type="RefSeq" id="WP_218446215.1">
    <property type="nucleotide sequence ID" value="NZ_JAGSPA010000003.1"/>
</dbReference>
<comment type="subcellular location">
    <subcellularLocation>
        <location evidence="2">Cytoplasm</location>
    </subcellularLocation>
</comment>
<evidence type="ECO:0000256" key="1">
    <source>
        <dbReference type="ARBA" id="ARBA00005686"/>
    </source>
</evidence>
<dbReference type="Proteomes" id="UP000722336">
    <property type="component" value="Unassembled WGS sequence"/>
</dbReference>
<keyword evidence="2" id="KW-0012">Acyltransferase</keyword>
<evidence type="ECO:0000313" key="4">
    <source>
        <dbReference type="Proteomes" id="UP000722336"/>
    </source>
</evidence>
<dbReference type="Pfam" id="PF02794">
    <property type="entry name" value="HlyC"/>
    <property type="match status" value="1"/>
</dbReference>
<dbReference type="InterPro" id="IPR003996">
    <property type="entry name" value="RTX_toxin-activating_protC_bac"/>
</dbReference>
<proteinExistence type="inferred from homology"/>
<name>A0ABS6SG73_9SPHN</name>
<reference evidence="3 4" key="1">
    <citation type="submission" date="2021-04" db="EMBL/GenBank/DDBJ databases">
        <authorList>
            <person name="Pira H."/>
            <person name="Risdian C."/>
            <person name="Wink J."/>
        </authorList>
    </citation>
    <scope>NUCLEOTIDE SEQUENCE [LARGE SCALE GENOMIC DNA]</scope>
    <source>
        <strain evidence="3 4">WHA3</strain>
    </source>
</reference>
<dbReference type="EMBL" id="JAGSPA010000003">
    <property type="protein sequence ID" value="MBV7257404.1"/>
    <property type="molecule type" value="Genomic_DNA"/>
</dbReference>
<protein>
    <recommendedName>
        <fullName evidence="2">RTX toxin-activating lysine-acyltransferase</fullName>
        <ecNumber evidence="2">2.3.1.-</ecNumber>
    </recommendedName>
</protein>